<organism evidence="4 5">
    <name type="scientific">Lactobacillus amylovorus subsp. animalium DSM 16698</name>
    <dbReference type="NCBI Taxonomy" id="695563"/>
    <lineage>
        <taxon>Bacteria</taxon>
        <taxon>Bacillati</taxon>
        <taxon>Bacillota</taxon>
        <taxon>Bacilli</taxon>
        <taxon>Lactobacillales</taxon>
        <taxon>Lactobacillaceae</taxon>
        <taxon>Lactobacillus</taxon>
        <taxon>Lactobacillus amylovorus subsp. animalium</taxon>
    </lineage>
</organism>
<keyword evidence="2" id="KW-0808">Transferase</keyword>
<dbReference type="SUPFAM" id="SSF53448">
    <property type="entry name" value="Nucleotide-diphospho-sugar transferases"/>
    <property type="match status" value="1"/>
</dbReference>
<dbReference type="InterPro" id="IPR029044">
    <property type="entry name" value="Nucleotide-diphossugar_trans"/>
</dbReference>
<accession>A0A0R2KRA7</accession>
<dbReference type="GeneID" id="66522923"/>
<dbReference type="Gene3D" id="3.90.550.10">
    <property type="entry name" value="Spore Coat Polysaccharide Biosynthesis Protein SpsA, Chain A"/>
    <property type="match status" value="1"/>
</dbReference>
<evidence type="ECO:0000256" key="2">
    <source>
        <dbReference type="ARBA" id="ARBA00022679"/>
    </source>
</evidence>
<comment type="caution">
    <text evidence="4">The sequence shown here is derived from an EMBL/GenBank/DDBJ whole genome shotgun (WGS) entry which is preliminary data.</text>
</comment>
<dbReference type="SMR" id="A0A0R2KRA7"/>
<evidence type="ECO:0000313" key="5">
    <source>
        <dbReference type="Proteomes" id="UP000051529"/>
    </source>
</evidence>
<gene>
    <name evidence="4" type="ORF">IV44_GL000347</name>
</gene>
<dbReference type="Proteomes" id="UP000051529">
    <property type="component" value="Unassembled WGS sequence"/>
</dbReference>
<dbReference type="GO" id="GO:0016757">
    <property type="term" value="F:glycosyltransferase activity"/>
    <property type="evidence" value="ECO:0007669"/>
    <property type="project" value="UniProtKB-KW"/>
</dbReference>
<name>A0A0R2KRA7_LACAM</name>
<evidence type="ECO:0000256" key="1">
    <source>
        <dbReference type="ARBA" id="ARBA00022676"/>
    </source>
</evidence>
<reference evidence="4 5" key="1">
    <citation type="journal article" date="2015" name="Genome Announc.">
        <title>Expanding the biotechnology potential of lactobacilli through comparative genomics of 213 strains and associated genera.</title>
        <authorList>
            <person name="Sun Z."/>
            <person name="Harris H.M."/>
            <person name="McCann A."/>
            <person name="Guo C."/>
            <person name="Argimon S."/>
            <person name="Zhang W."/>
            <person name="Yang X."/>
            <person name="Jeffery I.B."/>
            <person name="Cooney J.C."/>
            <person name="Kagawa T.F."/>
            <person name="Liu W."/>
            <person name="Song Y."/>
            <person name="Salvetti E."/>
            <person name="Wrobel A."/>
            <person name="Rasinkangas P."/>
            <person name="Parkhill J."/>
            <person name="Rea M.C."/>
            <person name="O'Sullivan O."/>
            <person name="Ritari J."/>
            <person name="Douillard F.P."/>
            <person name="Paul Ross R."/>
            <person name="Yang R."/>
            <person name="Briner A.E."/>
            <person name="Felis G.E."/>
            <person name="de Vos W.M."/>
            <person name="Barrangou R."/>
            <person name="Klaenhammer T.R."/>
            <person name="Caufield P.W."/>
            <person name="Cui Y."/>
            <person name="Zhang H."/>
            <person name="O'Toole P.W."/>
        </authorList>
    </citation>
    <scope>NUCLEOTIDE SEQUENCE [LARGE SCALE GENOMIC DNA]</scope>
    <source>
        <strain evidence="4 5">DSM 16698</strain>
    </source>
</reference>
<dbReference type="InterPro" id="IPR001173">
    <property type="entry name" value="Glyco_trans_2-like"/>
</dbReference>
<dbReference type="Pfam" id="PF00535">
    <property type="entry name" value="Glycos_transf_2"/>
    <property type="match status" value="1"/>
</dbReference>
<evidence type="ECO:0000313" key="4">
    <source>
        <dbReference type="EMBL" id="KRN92137.1"/>
    </source>
</evidence>
<dbReference type="PANTHER" id="PTHR22916">
    <property type="entry name" value="GLYCOSYLTRANSFERASE"/>
    <property type="match status" value="1"/>
</dbReference>
<evidence type="ECO:0000259" key="3">
    <source>
        <dbReference type="Pfam" id="PF00535"/>
    </source>
</evidence>
<dbReference type="CDD" id="cd00761">
    <property type="entry name" value="Glyco_tranf_GTA_type"/>
    <property type="match status" value="1"/>
</dbReference>
<dbReference type="PATRIC" id="fig|695563.3.peg.386"/>
<protein>
    <submittedName>
        <fullName evidence="4">Polysaccharide biosynthesis protein</fullName>
    </submittedName>
</protein>
<proteinExistence type="predicted"/>
<dbReference type="EMBL" id="JQBQ01000015">
    <property type="protein sequence ID" value="KRN92137.1"/>
    <property type="molecule type" value="Genomic_DNA"/>
</dbReference>
<dbReference type="PANTHER" id="PTHR22916:SF51">
    <property type="entry name" value="GLYCOSYLTRANSFERASE EPSH-RELATED"/>
    <property type="match status" value="1"/>
</dbReference>
<feature type="domain" description="Glycosyltransferase 2-like" evidence="3">
    <location>
        <begin position="8"/>
        <end position="133"/>
    </location>
</feature>
<dbReference type="RefSeq" id="WP_013436973.1">
    <property type="nucleotide sequence ID" value="NZ_JQBQ01000015.1"/>
</dbReference>
<keyword evidence="1" id="KW-0328">Glycosyltransferase</keyword>
<dbReference type="AlphaFoldDB" id="A0A0R2KRA7"/>
<sequence length="272" mass="31671">MLQVPKLTIIMPVYNTAQYLPRAFEALLKQVDKSFKLIVVDDGSTDNSAEVAQSYAKRFPYFKLIKKKNGGPSDARNVGMKYIDTPYVTFHDGDDWVDPGYTAFFIRAFEEHPDVSLVSCGYWMDYPDKKSHVVGHPEGGLLTRGETYLKLTNVFGSPMKGYSWNKAYKTAIIKKYHLRFDCDISLLEDQIFNVKYISVCKGVYYTQKPYYHYWQRKGSIIHQPNIKKVADNFRGNYRVWHKIIKTMLKDREDEKLRKKMDDNPALRDSDAQ</sequence>